<proteinExistence type="predicted"/>
<dbReference type="AlphaFoldDB" id="A0A319D3K6"/>
<accession>A0A319D3K6</accession>
<protein>
    <submittedName>
        <fullName evidence="2">Uncharacterized protein</fullName>
    </submittedName>
</protein>
<evidence type="ECO:0000313" key="2">
    <source>
        <dbReference type="EMBL" id="PYH91681.1"/>
    </source>
</evidence>
<evidence type="ECO:0000256" key="1">
    <source>
        <dbReference type="SAM" id="MobiDB-lite"/>
    </source>
</evidence>
<evidence type="ECO:0000313" key="3">
    <source>
        <dbReference type="Proteomes" id="UP000247810"/>
    </source>
</evidence>
<reference evidence="2 3" key="1">
    <citation type="submission" date="2018-02" db="EMBL/GenBank/DDBJ databases">
        <title>The genomes of Aspergillus section Nigri reveals drivers in fungal speciation.</title>
        <authorList>
            <consortium name="DOE Joint Genome Institute"/>
            <person name="Vesth T.C."/>
            <person name="Nybo J."/>
            <person name="Theobald S."/>
            <person name="Brandl J."/>
            <person name="Frisvad J.C."/>
            <person name="Nielsen K.F."/>
            <person name="Lyhne E.K."/>
            <person name="Kogle M.E."/>
            <person name="Kuo A."/>
            <person name="Riley R."/>
            <person name="Clum A."/>
            <person name="Nolan M."/>
            <person name="Lipzen A."/>
            <person name="Salamov A."/>
            <person name="Henrissat B."/>
            <person name="Wiebenga A."/>
            <person name="De vries R.P."/>
            <person name="Grigoriev I.V."/>
            <person name="Mortensen U.H."/>
            <person name="Andersen M.R."/>
            <person name="Baker S.E."/>
        </authorList>
    </citation>
    <scope>NUCLEOTIDE SEQUENCE [LARGE SCALE GENOMIC DNA]</scope>
    <source>
        <strain evidence="2 3">CBS 707.79</strain>
    </source>
</reference>
<feature type="compositionally biased region" description="Polar residues" evidence="1">
    <location>
        <begin position="28"/>
        <end position="37"/>
    </location>
</feature>
<organism evidence="2 3">
    <name type="scientific">Aspergillus ellipticus CBS 707.79</name>
    <dbReference type="NCBI Taxonomy" id="1448320"/>
    <lineage>
        <taxon>Eukaryota</taxon>
        <taxon>Fungi</taxon>
        <taxon>Dikarya</taxon>
        <taxon>Ascomycota</taxon>
        <taxon>Pezizomycotina</taxon>
        <taxon>Eurotiomycetes</taxon>
        <taxon>Eurotiomycetidae</taxon>
        <taxon>Eurotiales</taxon>
        <taxon>Aspergillaceae</taxon>
        <taxon>Aspergillus</taxon>
        <taxon>Aspergillus subgen. Circumdati</taxon>
    </lineage>
</organism>
<keyword evidence="3" id="KW-1185">Reference proteome</keyword>
<name>A0A319D3K6_9EURO</name>
<dbReference type="VEuPathDB" id="FungiDB:BO71DRAFT_43882"/>
<gene>
    <name evidence="2" type="ORF">BO71DRAFT_43882</name>
</gene>
<feature type="region of interest" description="Disordered" evidence="1">
    <location>
        <begin position="1"/>
        <end position="37"/>
    </location>
</feature>
<dbReference type="EMBL" id="KZ825938">
    <property type="protein sequence ID" value="PYH91681.1"/>
    <property type="molecule type" value="Genomic_DNA"/>
</dbReference>
<sequence length="182" mass="20794">MRRAKDQKSWRTGRRTKQSQRAERATMPIQSNPIQSNPIQSLARHYAPKLFFSPLQHEHFICRLTGGYTCGFDNYRRCLAQTKEQQQQLRRHPSGQNRVCQPTPGECMKIAGALDWPLGSLEGGARGLVAPAWMLSRNEVILGSRPCYWPAGWIHVMGDHRCRPGTHTHTHTHTQRESSQSL</sequence>
<dbReference type="Proteomes" id="UP000247810">
    <property type="component" value="Unassembled WGS sequence"/>
</dbReference>